<keyword evidence="1" id="KW-0732">Signal</keyword>
<feature type="chain" id="PRO_5046619963" evidence="1">
    <location>
        <begin position="27"/>
        <end position="92"/>
    </location>
</feature>
<keyword evidence="3" id="KW-1185">Reference proteome</keyword>
<gene>
    <name evidence="2" type="ORF">H8792_011565</name>
</gene>
<dbReference type="EMBL" id="JACBGI020000035">
    <property type="protein sequence ID" value="MBF6058982.1"/>
    <property type="molecule type" value="Genomic_DNA"/>
</dbReference>
<dbReference type="RefSeq" id="WP_185979126.1">
    <property type="nucleotide sequence ID" value="NZ_JACBGI020000035.1"/>
</dbReference>
<reference evidence="2 3" key="1">
    <citation type="submission" date="2020-06" db="EMBL/GenBank/DDBJ databases">
        <authorList>
            <person name="Scott K."/>
        </authorList>
    </citation>
    <scope>NUCLEOTIDE SEQUENCE [LARGE SCALE GENOMIC DNA]</scope>
    <source>
        <strain evidence="2 3">HH1</strain>
    </source>
</reference>
<evidence type="ECO:0000313" key="3">
    <source>
        <dbReference type="Proteomes" id="UP001193680"/>
    </source>
</evidence>
<evidence type="ECO:0000256" key="1">
    <source>
        <dbReference type="SAM" id="SignalP"/>
    </source>
</evidence>
<comment type="caution">
    <text evidence="2">The sequence shown here is derived from an EMBL/GenBank/DDBJ whole genome shotgun (WGS) entry which is preliminary data.</text>
</comment>
<feature type="signal peptide" evidence="1">
    <location>
        <begin position="1"/>
        <end position="26"/>
    </location>
</feature>
<reference evidence="2 3" key="2">
    <citation type="submission" date="2020-11" db="EMBL/GenBank/DDBJ databases">
        <title>Sulfur oxidizing isolate from Hospital Hole Sinkhole.</title>
        <authorList>
            <person name="Scott K.M."/>
        </authorList>
    </citation>
    <scope>NUCLEOTIDE SEQUENCE [LARGE SCALE GENOMIC DNA]</scope>
    <source>
        <strain evidence="2 3">HH1</strain>
    </source>
</reference>
<dbReference type="Proteomes" id="UP001193680">
    <property type="component" value="Unassembled WGS sequence"/>
</dbReference>
<evidence type="ECO:0000313" key="2">
    <source>
        <dbReference type="EMBL" id="MBF6058982.1"/>
    </source>
</evidence>
<organism evidence="2 3">
    <name type="scientific">Thiomicrorhabdus heinhorstiae</name>
    <dbReference type="NCBI Taxonomy" id="2748010"/>
    <lineage>
        <taxon>Bacteria</taxon>
        <taxon>Pseudomonadati</taxon>
        <taxon>Pseudomonadota</taxon>
        <taxon>Gammaproteobacteria</taxon>
        <taxon>Thiotrichales</taxon>
        <taxon>Piscirickettsiaceae</taxon>
        <taxon>Thiomicrorhabdus</taxon>
    </lineage>
</organism>
<sequence>MKSMNRSMTILAISSLLMLGSFSAQAQTGNPFGFQMMNHGQVAMSDTPEEGKCGAAKCGASKTEESKCGAAKCGSSKPAESKCGAAKCGASK</sequence>
<accession>A0ABS0C402</accession>
<protein>
    <submittedName>
        <fullName evidence="2">Low-complexity protein</fullName>
    </submittedName>
</protein>
<name>A0ABS0C402_9GAMM</name>
<proteinExistence type="predicted"/>